<dbReference type="AlphaFoldDB" id="A0A1G2I1H5"/>
<evidence type="ECO:0008006" key="3">
    <source>
        <dbReference type="Google" id="ProtNLM"/>
    </source>
</evidence>
<protein>
    <recommendedName>
        <fullName evidence="3">Transcriptional regulator, AbiEi antitoxin, Type IV TA system</fullName>
    </recommendedName>
</protein>
<evidence type="ECO:0000313" key="2">
    <source>
        <dbReference type="Proteomes" id="UP000178820"/>
    </source>
</evidence>
<reference evidence="1 2" key="1">
    <citation type="journal article" date="2016" name="Nat. Commun.">
        <title>Thousands of microbial genomes shed light on interconnected biogeochemical processes in an aquifer system.</title>
        <authorList>
            <person name="Anantharaman K."/>
            <person name="Brown C.T."/>
            <person name="Hug L.A."/>
            <person name="Sharon I."/>
            <person name="Castelle C.J."/>
            <person name="Probst A.J."/>
            <person name="Thomas B.C."/>
            <person name="Singh A."/>
            <person name="Wilkins M.J."/>
            <person name="Karaoz U."/>
            <person name="Brodie E.L."/>
            <person name="Williams K.H."/>
            <person name="Hubbard S.S."/>
            <person name="Banfield J.F."/>
        </authorList>
    </citation>
    <scope>NUCLEOTIDE SEQUENCE [LARGE SCALE GENOMIC DNA]</scope>
</reference>
<gene>
    <name evidence="1" type="ORF">A3D44_00155</name>
</gene>
<dbReference type="EMBL" id="MHOT01000027">
    <property type="protein sequence ID" value="OGZ67908.1"/>
    <property type="molecule type" value="Genomic_DNA"/>
</dbReference>
<dbReference type="Proteomes" id="UP000178820">
    <property type="component" value="Unassembled WGS sequence"/>
</dbReference>
<comment type="caution">
    <text evidence="1">The sequence shown here is derived from an EMBL/GenBank/DDBJ whole genome shotgun (WGS) entry which is preliminary data.</text>
</comment>
<proteinExistence type="predicted"/>
<accession>A0A1G2I1H5</accession>
<evidence type="ECO:0000313" key="1">
    <source>
        <dbReference type="EMBL" id="OGZ67908.1"/>
    </source>
</evidence>
<name>A0A1G2I1H5_9BACT</name>
<sequence length="194" mass="22800">MEKGFISDILRSTKTVFSFKDLILFWGNIEAETARARLSYYTRNGGLYPIRRGLYAKDKNYDKLELATKIFTPSYVSFETVLSEAGVVFQHYSQIFVASYQTKDITCDSQIYSFKRLKENILTNNAGIENRGNYSAASKERAFLDILYLNKEYHFDNLSPLDWDKVFAMIPIYDNKRMIREVNKYFKEFKKDNI</sequence>
<dbReference type="STRING" id="1802207.A3D44_00155"/>
<organism evidence="1 2">
    <name type="scientific">Candidatus Staskawiczbacteria bacterium RIFCSPHIGHO2_02_FULL_42_22</name>
    <dbReference type="NCBI Taxonomy" id="1802207"/>
    <lineage>
        <taxon>Bacteria</taxon>
        <taxon>Candidatus Staskawicziibacteriota</taxon>
    </lineage>
</organism>